<protein>
    <submittedName>
        <fullName evidence="3">Uncharacterized protein</fullName>
    </submittedName>
</protein>
<dbReference type="Proteomes" id="UP001153714">
    <property type="component" value="Chromosome 2"/>
</dbReference>
<dbReference type="EMBL" id="OU893333">
    <property type="protein sequence ID" value="CAH0755614.1"/>
    <property type="molecule type" value="Genomic_DNA"/>
</dbReference>
<name>A0A9P0G312_9NEOP</name>
<evidence type="ECO:0000256" key="1">
    <source>
        <dbReference type="SAM" id="Phobius"/>
    </source>
</evidence>
<keyword evidence="1" id="KW-0472">Membrane</keyword>
<dbReference type="OrthoDB" id="7486450at2759"/>
<gene>
    <name evidence="3" type="ORF">DIATSA_LOCUS6343</name>
</gene>
<feature type="transmembrane region" description="Helical" evidence="1">
    <location>
        <begin position="406"/>
        <end position="427"/>
    </location>
</feature>
<evidence type="ECO:0000313" key="3">
    <source>
        <dbReference type="EMBL" id="CAH0755614.1"/>
    </source>
</evidence>
<keyword evidence="1" id="KW-0812">Transmembrane</keyword>
<feature type="chain" id="PRO_5040287971" evidence="2">
    <location>
        <begin position="22"/>
        <end position="711"/>
    </location>
</feature>
<keyword evidence="1" id="KW-1133">Transmembrane helix</keyword>
<keyword evidence="2" id="KW-0732">Signal</keyword>
<feature type="signal peptide" evidence="2">
    <location>
        <begin position="1"/>
        <end position="21"/>
    </location>
</feature>
<keyword evidence="4" id="KW-1185">Reference proteome</keyword>
<reference evidence="3" key="2">
    <citation type="submission" date="2022-10" db="EMBL/GenBank/DDBJ databases">
        <authorList>
            <consortium name="ENA_rothamsted_submissions"/>
            <consortium name="culmorum"/>
            <person name="King R."/>
        </authorList>
    </citation>
    <scope>NUCLEOTIDE SEQUENCE</scope>
</reference>
<dbReference type="SUPFAM" id="SSF53850">
    <property type="entry name" value="Periplasmic binding protein-like II"/>
    <property type="match status" value="1"/>
</dbReference>
<feature type="transmembrane region" description="Helical" evidence="1">
    <location>
        <begin position="373"/>
        <end position="394"/>
    </location>
</feature>
<accession>A0A9P0G312</accession>
<reference evidence="3" key="1">
    <citation type="submission" date="2021-12" db="EMBL/GenBank/DDBJ databases">
        <authorList>
            <person name="King R."/>
        </authorList>
    </citation>
    <scope>NUCLEOTIDE SEQUENCE</scope>
</reference>
<evidence type="ECO:0000256" key="2">
    <source>
        <dbReference type="SAM" id="SignalP"/>
    </source>
</evidence>
<feature type="transmembrane region" description="Helical" evidence="1">
    <location>
        <begin position="348"/>
        <end position="366"/>
    </location>
</feature>
<organism evidence="3 4">
    <name type="scientific">Diatraea saccharalis</name>
    <name type="common">sugarcane borer</name>
    <dbReference type="NCBI Taxonomy" id="40085"/>
    <lineage>
        <taxon>Eukaryota</taxon>
        <taxon>Metazoa</taxon>
        <taxon>Ecdysozoa</taxon>
        <taxon>Arthropoda</taxon>
        <taxon>Hexapoda</taxon>
        <taxon>Insecta</taxon>
        <taxon>Pterygota</taxon>
        <taxon>Neoptera</taxon>
        <taxon>Endopterygota</taxon>
        <taxon>Lepidoptera</taxon>
        <taxon>Glossata</taxon>
        <taxon>Ditrysia</taxon>
        <taxon>Pyraloidea</taxon>
        <taxon>Crambidae</taxon>
        <taxon>Crambinae</taxon>
        <taxon>Diatraea</taxon>
    </lineage>
</organism>
<evidence type="ECO:0000313" key="4">
    <source>
        <dbReference type="Proteomes" id="UP001153714"/>
    </source>
</evidence>
<sequence length="711" mass="83290">MMDSKTQFIIILALVIRNFQCKITVHSDDKDNHKLLLQCITKITKSNFIYAPTISINENNEINNLTIHEYTHDFIDQLIHMTSKYNMPTIINSDEIIESMYVPEKHLLSIQYILNCDTLLNEEFRNINETIKYLVIIFNTSEACDSILFNNVSRHISKYEMTFLKLTYDNNYDILTFIPKLNSTDCKMQFNISYTSIADCASEGDLIIFPNKETQNDDMMGCPFRVGMTTYIPFSKIKDMDTMQLMDPIKYNDIRGCDVELMKIMSEYFNFTIQYYFIFDNEAKSEISTEFLKFLLNGTLDACAGGLFRIYGDIVDYSGVYGRQAFIWMYTVKRSARSWKSFVGNMNGLYIFIVFYFCFSFIWYLLHAFDKQAIPISNIMLYGWGALIGTSSLYKAQNLKHRITNIFYLIMCLHLVAYVNIQMYSFLTITSPPTIYKTNEEMYKSNLIPYLDPKSKYFVHDKQYETFANTSVDCDFFTDCENKIMGHNGVTLTVDGRFMLFQAKTIVDDEVGVLKVSENMLTVYHEILFRKNVTITKKFQKIMTRLGEAGIMERLYHEVLPAAPIDIVTEKIQGKFVLRRPPIHLMIPDQEPLFRRQKDTTPIPNELYLKFHASQYIQDYDRPFITPVKPKYKVPSLNHGIQLFNRQNIPLMKKIIMGDGPRRPHPYPLGLDERPADLLPVYDWYWYYSYVTYSRTKHPLLAIPTKKSFYV</sequence>
<proteinExistence type="predicted"/>
<dbReference type="AlphaFoldDB" id="A0A9P0G312"/>